<sequence>MAANKAAQFIHSPSVNRWLAVKRILRYFKGTIDHGPILKPSRSPTLFAFSDADWGGDKIYRKSTSAYLVLHGTNVISWCSKKRNTIARSSTDLEYCALASTASEVYWLQ</sequence>
<protein>
    <submittedName>
        <fullName evidence="1">Uncharacterized mitochondrial protein AtMg00810-like</fullName>
    </submittedName>
</protein>
<dbReference type="PaxDb" id="4097-A0A1S4CDH8"/>
<dbReference type="KEGG" id="nta:107817834"/>
<dbReference type="STRING" id="4097.A0A1S4CDH8"/>
<proteinExistence type="predicted"/>
<gene>
    <name evidence="1" type="primary">LOC107817834</name>
</gene>
<dbReference type="RefSeq" id="XP_016499203.1">
    <property type="nucleotide sequence ID" value="XM_016643717.1"/>
</dbReference>
<dbReference type="CDD" id="cd09272">
    <property type="entry name" value="RNase_HI_RT_Ty1"/>
    <property type="match status" value="1"/>
</dbReference>
<dbReference type="OrthoDB" id="1302207at2759"/>
<evidence type="ECO:0000313" key="1">
    <source>
        <dbReference type="RefSeq" id="XP_016499203.1"/>
    </source>
</evidence>
<name>A0A1S4CDH8_TOBAC</name>
<dbReference type="OMA" id="LEYCALA"/>
<dbReference type="PANTHER" id="PTHR11439:SF450">
    <property type="entry name" value="REVERSE TRANSCRIPTASE TY1_COPIA-TYPE DOMAIN-CONTAINING PROTEIN"/>
    <property type="match status" value="1"/>
</dbReference>
<dbReference type="AlphaFoldDB" id="A0A1S4CDH8"/>
<reference evidence="1" key="1">
    <citation type="submission" date="2025-08" db="UniProtKB">
        <authorList>
            <consortium name="RefSeq"/>
        </authorList>
    </citation>
    <scope>IDENTIFICATION</scope>
</reference>
<dbReference type="PANTHER" id="PTHR11439">
    <property type="entry name" value="GAG-POL-RELATED RETROTRANSPOSON"/>
    <property type="match status" value="1"/>
</dbReference>
<organism evidence="1">
    <name type="scientific">Nicotiana tabacum</name>
    <name type="common">Common tobacco</name>
    <dbReference type="NCBI Taxonomy" id="4097"/>
    <lineage>
        <taxon>Eukaryota</taxon>
        <taxon>Viridiplantae</taxon>
        <taxon>Streptophyta</taxon>
        <taxon>Embryophyta</taxon>
        <taxon>Tracheophyta</taxon>
        <taxon>Spermatophyta</taxon>
        <taxon>Magnoliopsida</taxon>
        <taxon>eudicotyledons</taxon>
        <taxon>Gunneridae</taxon>
        <taxon>Pentapetalae</taxon>
        <taxon>asterids</taxon>
        <taxon>lamiids</taxon>
        <taxon>Solanales</taxon>
        <taxon>Solanaceae</taxon>
        <taxon>Nicotianoideae</taxon>
        <taxon>Nicotianeae</taxon>
        <taxon>Nicotiana</taxon>
    </lineage>
</organism>
<accession>A0A1S4CDH8</accession>